<dbReference type="InterPro" id="IPR032675">
    <property type="entry name" value="LRR_dom_sf"/>
</dbReference>
<dbReference type="PANTHER" id="PTHR33463:SF34">
    <property type="entry name" value="DISEASE RESISTANCE PROTEIN RPS2"/>
    <property type="match status" value="1"/>
</dbReference>
<accession>A0A3L6G292</accession>
<dbReference type="InterPro" id="IPR057135">
    <property type="entry name" value="At4g27190-like_LRR"/>
</dbReference>
<name>A0A3L6G292_MAIZE</name>
<comment type="caution">
    <text evidence="2">The sequence shown here is derived from an EMBL/GenBank/DDBJ whole genome shotgun (WGS) entry which is preliminary data.</text>
</comment>
<sequence>MRNLRAPPPVSTRIRHQQILLLRALPPPRLRLDRLAAGRRQGLPRGLAQDSRRPPGLRLRLRVGARWLRLIADCHYVRRQTAVGDNAAAGNIWTAGTELAEGLNTHCYIMRTEVILADTIEAAAERILIEISSDDTHTERSNVFYFDGWDGLGASAVLRAVAQRLATASEAPAGLKFDQVINIDCSKWVSRRAMQRVIAEELELPAEFMEMIETRDEEDDYRGEDQSSRDVIPQVINREIYQRLQNRRFLVIFYNGSSEEIDLANLGFPLQDLGFHLYSSNKVLWTFQGSFRLMPMTKVTRALGTTGVFLSATSSQVGQNPHVFWSYLVLQEAAQLVAGKDNTGGSIIGDPTQVAECFLYLLDLCLMGHHFIVDYDLETHGCNYWICDGIIYVQHGQREVDRDIGLWKAVEALQREMRMDVDYYHHHDHQDMPTHIVKCADFRVQAMLDFSNLSYCTFSFSSPPFLCCQSLRFLWLDHCQDMLESGPDGAAQMWEADGIQQCFQRLWVLDVRYTCCDQILSGRMLEFMTQLRVLNVIGAEDWDMRQLQGQLPNICKLGVAKSTIQCGTTLWNGDLLAGSKHLRFLDLSGNEIISGKSCISATEKSCSLETIVIHEGYAGLEKISLAGCAQLENVLLTGSFNELVSLDISGSAVKRLDLSAMIVLKLDEIILLDCNMLRAILWPPEGRKKRYPSKLRIQTKKESSTPSYMWWYISVYDERLLWSLLPLKQYFNYYIVHVEISSPGRLPDGLACTSDEMILEVTTPEGNNTSIYVDVAKGHLLHVKGDEGDSPISFTRVWPCPRAPDLVQQNCYLHIQDWPQGRKPQRTSQKTATITIPDTICNSTGIIHVHDSLYITRMPDPAPSGAVWDYLFWCRVEHCPKMDCVFTSSSMVGAENRDDRIFWRLATLWVSQLPKARFIWSSRKHEISGHSFEYLNFVHVDFCPRLTHVLPLSMALIRGSGLDSLTTLEIVWCGDLRAVFPLDTDAQSYQDHRRNQAITVEFPSLERIHLHESPKLHGLCGRGRVYAPKLESMVIRGCWNLTRIPSVGDGGDRITKKVKCDCEKEWWDRLEWDGLEERHHPSLYEPTHPKYYKKTLLRTSVLR</sequence>
<dbReference type="EMBL" id="NCVQ01000003">
    <property type="protein sequence ID" value="PWZ40833.1"/>
    <property type="molecule type" value="Genomic_DNA"/>
</dbReference>
<dbReference type="Gene3D" id="3.80.10.10">
    <property type="entry name" value="Ribonuclease Inhibitor"/>
    <property type="match status" value="1"/>
</dbReference>
<evidence type="ECO:0000259" key="1">
    <source>
        <dbReference type="Pfam" id="PF23247"/>
    </source>
</evidence>
<evidence type="ECO:0000313" key="2">
    <source>
        <dbReference type="EMBL" id="PWZ40833.1"/>
    </source>
</evidence>
<reference evidence="2" key="1">
    <citation type="journal article" date="2018" name="Nat. Genet.">
        <title>Extensive intraspecific gene order and gene structural variations between Mo17 and other maize genomes.</title>
        <authorList>
            <person name="Sun S."/>
            <person name="Zhou Y."/>
            <person name="Chen J."/>
            <person name="Shi J."/>
            <person name="Zhao H."/>
            <person name="Zhao H."/>
            <person name="Song W."/>
            <person name="Zhang M."/>
            <person name="Cui Y."/>
            <person name="Dong X."/>
            <person name="Liu H."/>
            <person name="Ma X."/>
            <person name="Jiao Y."/>
            <person name="Wang B."/>
            <person name="Wei X."/>
            <person name="Stein J.C."/>
            <person name="Glaubitz J.C."/>
            <person name="Lu F."/>
            <person name="Yu G."/>
            <person name="Liang C."/>
            <person name="Fengler K."/>
            <person name="Li B."/>
            <person name="Rafalski A."/>
            <person name="Schnable P.S."/>
            <person name="Ware D.H."/>
            <person name="Buckler E.S."/>
            <person name="Lai J."/>
        </authorList>
    </citation>
    <scope>NUCLEOTIDE SEQUENCE [LARGE SCALE GENOMIC DNA]</scope>
    <source>
        <tissue evidence="2">Seedling</tissue>
    </source>
</reference>
<dbReference type="AlphaFoldDB" id="A0A3L6G292"/>
<dbReference type="Proteomes" id="UP000251960">
    <property type="component" value="Chromosome 2"/>
</dbReference>
<dbReference type="ExpressionAtlas" id="A0A3L6G292">
    <property type="expression patterns" value="baseline and differential"/>
</dbReference>
<protein>
    <recommendedName>
        <fullName evidence="1">Disease resistance protein At4g27190-like leucine-rich repeats domain-containing protein</fullName>
    </recommendedName>
</protein>
<dbReference type="InterPro" id="IPR050905">
    <property type="entry name" value="Plant_NBS-LRR"/>
</dbReference>
<feature type="domain" description="Disease resistance protein At4g27190-like leucine-rich repeats" evidence="1">
    <location>
        <begin position="875"/>
        <end position="955"/>
    </location>
</feature>
<dbReference type="PANTHER" id="PTHR33463">
    <property type="entry name" value="NB-ARC DOMAIN-CONTAINING PROTEIN-RELATED"/>
    <property type="match status" value="1"/>
</dbReference>
<organism evidence="2">
    <name type="scientific">Zea mays</name>
    <name type="common">Maize</name>
    <dbReference type="NCBI Taxonomy" id="4577"/>
    <lineage>
        <taxon>Eukaryota</taxon>
        <taxon>Viridiplantae</taxon>
        <taxon>Streptophyta</taxon>
        <taxon>Embryophyta</taxon>
        <taxon>Tracheophyta</taxon>
        <taxon>Spermatophyta</taxon>
        <taxon>Magnoliopsida</taxon>
        <taxon>Liliopsida</taxon>
        <taxon>Poales</taxon>
        <taxon>Poaceae</taxon>
        <taxon>PACMAD clade</taxon>
        <taxon>Panicoideae</taxon>
        <taxon>Andropogonodae</taxon>
        <taxon>Andropogoneae</taxon>
        <taxon>Tripsacinae</taxon>
        <taxon>Zea</taxon>
    </lineage>
</organism>
<gene>
    <name evidence="2" type="ORF">Zm00014a_017787</name>
</gene>
<dbReference type="SUPFAM" id="SSF52047">
    <property type="entry name" value="RNI-like"/>
    <property type="match status" value="1"/>
</dbReference>
<proteinExistence type="predicted"/>
<dbReference type="Pfam" id="PF23247">
    <property type="entry name" value="LRR_RPS2"/>
    <property type="match status" value="1"/>
</dbReference>